<evidence type="ECO:0000313" key="12">
    <source>
        <dbReference type="Proteomes" id="UP001164286"/>
    </source>
</evidence>
<dbReference type="SMART" id="SM00220">
    <property type="entry name" value="S_TKc"/>
    <property type="match status" value="1"/>
</dbReference>
<comment type="caution">
    <text evidence="11">The sequence shown here is derived from an EMBL/GenBank/DDBJ whole genome shotgun (WGS) entry which is preliminary data.</text>
</comment>
<proteinExistence type="inferred from homology"/>
<evidence type="ECO:0000256" key="2">
    <source>
        <dbReference type="ARBA" id="ARBA00022679"/>
    </source>
</evidence>
<feature type="region of interest" description="Disordered" evidence="8">
    <location>
        <begin position="363"/>
        <end position="422"/>
    </location>
</feature>
<dbReference type="FunFam" id="1.10.510.10:FF:000639">
    <property type="entry name" value="Related to serine/threonine protein kinase"/>
    <property type="match status" value="1"/>
</dbReference>
<dbReference type="Gene3D" id="3.30.200.20">
    <property type="entry name" value="Phosphorylase Kinase, domain 1"/>
    <property type="match status" value="1"/>
</dbReference>
<keyword evidence="1 7" id="KW-0723">Serine/threonine-protein kinase</keyword>
<dbReference type="GO" id="GO:0004703">
    <property type="term" value="F:G protein-coupled receptor kinase activity"/>
    <property type="evidence" value="ECO:0007669"/>
    <property type="project" value="TreeGrafter"/>
</dbReference>
<feature type="compositionally biased region" description="Low complexity" evidence="8">
    <location>
        <begin position="374"/>
        <end position="388"/>
    </location>
</feature>
<dbReference type="PROSITE" id="PS00108">
    <property type="entry name" value="PROTEIN_KINASE_ST"/>
    <property type="match status" value="1"/>
</dbReference>
<dbReference type="EMBL" id="JAKWFO010000003">
    <property type="protein sequence ID" value="KAI9638293.1"/>
    <property type="molecule type" value="Genomic_DNA"/>
</dbReference>
<protein>
    <submittedName>
        <fullName evidence="11">Kinase-like domain-containing protein</fullName>
    </submittedName>
</protein>
<dbReference type="PROSITE" id="PS51285">
    <property type="entry name" value="AGC_KINASE_CTER"/>
    <property type="match status" value="1"/>
</dbReference>
<dbReference type="InterPro" id="IPR000719">
    <property type="entry name" value="Prot_kinase_dom"/>
</dbReference>
<comment type="similarity">
    <text evidence="7">Belongs to the protein kinase superfamily.</text>
</comment>
<reference evidence="11" key="1">
    <citation type="journal article" date="2022" name="G3 (Bethesda)">
        <title>High quality genome of the basidiomycete yeast Dioszegia hungarica PDD-24b-2 isolated from cloud water.</title>
        <authorList>
            <person name="Jarrige D."/>
            <person name="Haridas S."/>
            <person name="Bleykasten-Grosshans C."/>
            <person name="Joly M."/>
            <person name="Nadalig T."/>
            <person name="Sancelme M."/>
            <person name="Vuilleumier S."/>
            <person name="Grigoriev I.V."/>
            <person name="Amato P."/>
            <person name="Bringel F."/>
        </authorList>
    </citation>
    <scope>NUCLEOTIDE SEQUENCE</scope>
    <source>
        <strain evidence="11">PDD-24b-2</strain>
    </source>
</reference>
<keyword evidence="12" id="KW-1185">Reference proteome</keyword>
<evidence type="ECO:0000256" key="1">
    <source>
        <dbReference type="ARBA" id="ARBA00022527"/>
    </source>
</evidence>
<dbReference type="AlphaFoldDB" id="A0AA38LXA7"/>
<evidence type="ECO:0000256" key="4">
    <source>
        <dbReference type="ARBA" id="ARBA00022777"/>
    </source>
</evidence>
<dbReference type="InterPro" id="IPR000961">
    <property type="entry name" value="AGC-kinase_C"/>
</dbReference>
<evidence type="ECO:0000259" key="9">
    <source>
        <dbReference type="PROSITE" id="PS50011"/>
    </source>
</evidence>
<feature type="compositionally biased region" description="Polar residues" evidence="8">
    <location>
        <begin position="363"/>
        <end position="373"/>
    </location>
</feature>
<dbReference type="InterPro" id="IPR008271">
    <property type="entry name" value="Ser/Thr_kinase_AS"/>
</dbReference>
<keyword evidence="5 6" id="KW-0067">ATP-binding</keyword>
<dbReference type="GeneID" id="77725858"/>
<dbReference type="PANTHER" id="PTHR24355:SF30">
    <property type="entry name" value="SERINE_THREONINE-PROTEIN KINASE 32B ISOFORM X1"/>
    <property type="match status" value="1"/>
</dbReference>
<name>A0AA38LXA7_9TREE</name>
<evidence type="ECO:0000256" key="5">
    <source>
        <dbReference type="ARBA" id="ARBA00022840"/>
    </source>
</evidence>
<evidence type="ECO:0000259" key="10">
    <source>
        <dbReference type="PROSITE" id="PS51285"/>
    </source>
</evidence>
<evidence type="ECO:0000313" key="11">
    <source>
        <dbReference type="EMBL" id="KAI9638293.1"/>
    </source>
</evidence>
<organism evidence="11 12">
    <name type="scientific">Dioszegia hungarica</name>
    <dbReference type="NCBI Taxonomy" id="4972"/>
    <lineage>
        <taxon>Eukaryota</taxon>
        <taxon>Fungi</taxon>
        <taxon>Dikarya</taxon>
        <taxon>Basidiomycota</taxon>
        <taxon>Agaricomycotina</taxon>
        <taxon>Tremellomycetes</taxon>
        <taxon>Tremellales</taxon>
        <taxon>Bulleribasidiaceae</taxon>
        <taxon>Dioszegia</taxon>
    </lineage>
</organism>
<sequence length="493" mass="55218">MGASCCKPEAIDFEGEVNLFHFYLLRSVGKGAFGKVRVVQHKHTKTLYALKYINKAKCVKMKAVANIVQERRLLEEIDHPFVVNMRYAFQDDENCFFVLDLMLGGDLRFHLDRAGAMNEETVRFYIAEIAMAVDYLHSKRIVHRDLKPDNILLDERGHAHITDFNIAVHFSERRLLTGVAGSMAYMAPEVLTKRGYSAPVDFWSLGILAYELLFGKRPFRGRTNTALTNSILHEPLNWPDDAAERCSSSSMQAVRGFLERDPNKRLGYRPGGGGFEDIKSHPWFKGINWNALHNKEVVPPFEPDSKRANFDATHELEELLLEENPLKARKRKEGQDVEMMSPEMRMMEDHFKIFDFSRAQRRSYYTPTSGNPQTTSSATAATGSTAVSNPQYPQLDTKALDSLQAPSPARPGTPTDRTGVVSRTGLDVEAQILDGGGMANMGGRGGWRKSEIGVNSAGSAVSTPVREKDREELAPLAEGRQIRQPTPLRVSST</sequence>
<keyword evidence="2" id="KW-0808">Transferase</keyword>
<keyword evidence="4 11" id="KW-0418">Kinase</keyword>
<evidence type="ECO:0000256" key="7">
    <source>
        <dbReference type="RuleBase" id="RU000304"/>
    </source>
</evidence>
<dbReference type="GO" id="GO:0009966">
    <property type="term" value="P:regulation of signal transduction"/>
    <property type="evidence" value="ECO:0007669"/>
    <property type="project" value="TreeGrafter"/>
</dbReference>
<dbReference type="Gene3D" id="1.10.510.10">
    <property type="entry name" value="Transferase(Phosphotransferase) domain 1"/>
    <property type="match status" value="1"/>
</dbReference>
<evidence type="ECO:0000256" key="8">
    <source>
        <dbReference type="SAM" id="MobiDB-lite"/>
    </source>
</evidence>
<dbReference type="GO" id="GO:0001664">
    <property type="term" value="F:G protein-coupled receptor binding"/>
    <property type="evidence" value="ECO:0007669"/>
    <property type="project" value="TreeGrafter"/>
</dbReference>
<dbReference type="PROSITE" id="PS50011">
    <property type="entry name" value="PROTEIN_KINASE_DOM"/>
    <property type="match status" value="1"/>
</dbReference>
<dbReference type="CDD" id="cd05578">
    <property type="entry name" value="STKc_Yank1"/>
    <property type="match status" value="1"/>
</dbReference>
<feature type="region of interest" description="Disordered" evidence="8">
    <location>
        <begin position="450"/>
        <end position="493"/>
    </location>
</feature>
<feature type="domain" description="Protein kinase" evidence="9">
    <location>
        <begin position="22"/>
        <end position="284"/>
    </location>
</feature>
<dbReference type="InterPro" id="IPR011009">
    <property type="entry name" value="Kinase-like_dom_sf"/>
</dbReference>
<feature type="binding site" evidence="6">
    <location>
        <position position="51"/>
    </location>
    <ligand>
        <name>ATP</name>
        <dbReference type="ChEBI" id="CHEBI:30616"/>
    </ligand>
</feature>
<dbReference type="PROSITE" id="PS00107">
    <property type="entry name" value="PROTEIN_KINASE_ATP"/>
    <property type="match status" value="1"/>
</dbReference>
<gene>
    <name evidence="11" type="ORF">MKK02DRAFT_23003</name>
</gene>
<accession>A0AA38LXA7</accession>
<dbReference type="GO" id="GO:0007186">
    <property type="term" value="P:G protein-coupled receptor signaling pathway"/>
    <property type="evidence" value="ECO:0007669"/>
    <property type="project" value="TreeGrafter"/>
</dbReference>
<dbReference type="FunFam" id="3.30.200.20:FF:000354">
    <property type="entry name" value="AGC/YANK protein kinase"/>
    <property type="match status" value="1"/>
</dbReference>
<dbReference type="Proteomes" id="UP001164286">
    <property type="component" value="Unassembled WGS sequence"/>
</dbReference>
<dbReference type="RefSeq" id="XP_052948070.1">
    <property type="nucleotide sequence ID" value="XM_053086657.1"/>
</dbReference>
<keyword evidence="3 6" id="KW-0547">Nucleotide-binding</keyword>
<dbReference type="SUPFAM" id="SSF56112">
    <property type="entry name" value="Protein kinase-like (PK-like)"/>
    <property type="match status" value="1"/>
</dbReference>
<evidence type="ECO:0000256" key="6">
    <source>
        <dbReference type="PROSITE-ProRule" id="PRU10141"/>
    </source>
</evidence>
<dbReference type="Pfam" id="PF00069">
    <property type="entry name" value="Pkinase"/>
    <property type="match status" value="1"/>
</dbReference>
<dbReference type="GO" id="GO:0005524">
    <property type="term" value="F:ATP binding"/>
    <property type="evidence" value="ECO:0007669"/>
    <property type="project" value="UniProtKB-UniRule"/>
</dbReference>
<feature type="domain" description="AGC-kinase C-terminal" evidence="10">
    <location>
        <begin position="285"/>
        <end position="366"/>
    </location>
</feature>
<dbReference type="InterPro" id="IPR017441">
    <property type="entry name" value="Protein_kinase_ATP_BS"/>
</dbReference>
<dbReference type="PANTHER" id="PTHR24355">
    <property type="entry name" value="G PROTEIN-COUPLED RECEPTOR KINASE/RIBOSOMAL PROTEIN S6 KINASE"/>
    <property type="match status" value="1"/>
</dbReference>
<evidence type="ECO:0000256" key="3">
    <source>
        <dbReference type="ARBA" id="ARBA00022741"/>
    </source>
</evidence>